<dbReference type="PANTHER" id="PTHR34107:SF8">
    <property type="entry name" value="UNIDENTIFIED OPEN READING FRAME"/>
    <property type="match status" value="1"/>
</dbReference>
<dbReference type="InterPro" id="IPR008538">
    <property type="entry name" value="Uma2"/>
</dbReference>
<feature type="domain" description="Putative restriction endonuclease" evidence="1">
    <location>
        <begin position="11"/>
        <end position="179"/>
    </location>
</feature>
<keyword evidence="3" id="KW-1185">Reference proteome</keyword>
<name>A0ABT2MRF6_9CYAN</name>
<dbReference type="InterPro" id="IPR012296">
    <property type="entry name" value="Nuclease_put_TT1808"/>
</dbReference>
<gene>
    <name evidence="2" type="ORF">NG799_13045</name>
</gene>
<evidence type="ECO:0000313" key="3">
    <source>
        <dbReference type="Proteomes" id="UP001525890"/>
    </source>
</evidence>
<evidence type="ECO:0000313" key="2">
    <source>
        <dbReference type="EMBL" id="MCT7967263.1"/>
    </source>
</evidence>
<dbReference type="Proteomes" id="UP001525890">
    <property type="component" value="Unassembled WGS sequence"/>
</dbReference>
<evidence type="ECO:0000259" key="1">
    <source>
        <dbReference type="Pfam" id="PF05685"/>
    </source>
</evidence>
<dbReference type="Pfam" id="PF05685">
    <property type="entry name" value="Uma2"/>
    <property type="match status" value="1"/>
</dbReference>
<comment type="caution">
    <text evidence="2">The sequence shown here is derived from an EMBL/GenBank/DDBJ whole genome shotgun (WGS) entry which is preliminary data.</text>
</comment>
<sequence>MVQTPSKSLTLEEFLQLPETKPASEYLEGEIIQKPMPKGKHSSIQAELIIAITAVVKPKKIARAFPELRCIFDGRAIVPDIAVFTWDRIPRDENGEIANIFTAPPNWLIEILSPEQSQTKVTKKILHALKHGTQMGWLIDPQEKTIFVYSPQQQTEVFDELEQQIPVPAFASDLRLTVAEIFGWLLE</sequence>
<dbReference type="RefSeq" id="WP_368006855.1">
    <property type="nucleotide sequence ID" value="NZ_JAMXFF010000017.1"/>
</dbReference>
<accession>A0ABT2MRF6</accession>
<keyword evidence="2" id="KW-0540">Nuclease</keyword>
<keyword evidence="2" id="KW-0378">Hydrolase</keyword>
<dbReference type="GO" id="GO:0004519">
    <property type="term" value="F:endonuclease activity"/>
    <property type="evidence" value="ECO:0007669"/>
    <property type="project" value="UniProtKB-KW"/>
</dbReference>
<dbReference type="PANTHER" id="PTHR34107">
    <property type="entry name" value="SLL0198 PROTEIN-RELATED"/>
    <property type="match status" value="1"/>
</dbReference>
<dbReference type="Gene3D" id="3.90.1570.10">
    <property type="entry name" value="tt1808, chain A"/>
    <property type="match status" value="1"/>
</dbReference>
<dbReference type="EMBL" id="JAMXFF010000017">
    <property type="protein sequence ID" value="MCT7967263.1"/>
    <property type="molecule type" value="Genomic_DNA"/>
</dbReference>
<dbReference type="CDD" id="cd06260">
    <property type="entry name" value="DUF820-like"/>
    <property type="match status" value="1"/>
</dbReference>
<protein>
    <submittedName>
        <fullName evidence="2">Uma2 family endonuclease</fullName>
    </submittedName>
</protein>
<dbReference type="InterPro" id="IPR011335">
    <property type="entry name" value="Restrct_endonuc-II-like"/>
</dbReference>
<keyword evidence="2" id="KW-0255">Endonuclease</keyword>
<reference evidence="2 3" key="1">
    <citation type="journal article" date="2022" name="Front. Microbiol.">
        <title>High genomic differentiation and limited gene flow indicate recent cryptic speciation within the genus Laspinema (cyanobacteria).</title>
        <authorList>
            <person name="Stanojkovic A."/>
            <person name="Skoupy S."/>
            <person name="Skaloud P."/>
            <person name="Dvorak P."/>
        </authorList>
    </citation>
    <scope>NUCLEOTIDE SEQUENCE [LARGE SCALE GENOMIC DNA]</scope>
    <source>
        <strain evidence="2 3">D2a</strain>
    </source>
</reference>
<dbReference type="SUPFAM" id="SSF52980">
    <property type="entry name" value="Restriction endonuclease-like"/>
    <property type="match status" value="1"/>
</dbReference>
<proteinExistence type="predicted"/>
<organism evidence="2 3">
    <name type="scientific">Laspinema palackyanum D2a</name>
    <dbReference type="NCBI Taxonomy" id="2953684"/>
    <lineage>
        <taxon>Bacteria</taxon>
        <taxon>Bacillati</taxon>
        <taxon>Cyanobacteriota</taxon>
        <taxon>Cyanophyceae</taxon>
        <taxon>Oscillatoriophycideae</taxon>
        <taxon>Oscillatoriales</taxon>
        <taxon>Laspinemataceae</taxon>
        <taxon>Laspinema</taxon>
        <taxon>Laspinema palackyanum</taxon>
    </lineage>
</organism>